<keyword evidence="3" id="KW-0234">DNA repair</keyword>
<dbReference type="GO" id="GO:0006355">
    <property type="term" value="P:regulation of DNA-templated transcription"/>
    <property type="evidence" value="ECO:0007669"/>
    <property type="project" value="TreeGrafter"/>
</dbReference>
<keyword evidence="1" id="KW-0677">Repeat</keyword>
<dbReference type="GO" id="GO:0000724">
    <property type="term" value="P:double-strand break repair via homologous recombination"/>
    <property type="evidence" value="ECO:0007669"/>
    <property type="project" value="InterPro"/>
</dbReference>
<evidence type="ECO:0000256" key="4">
    <source>
        <dbReference type="PROSITE-ProRule" id="PRU00032"/>
    </source>
</evidence>
<feature type="repeat" description="BRCA2" evidence="4">
    <location>
        <begin position="1199"/>
        <end position="1233"/>
    </location>
</feature>
<keyword evidence="2" id="KW-0227">DNA damage</keyword>
<feature type="repeat" description="BRCA2" evidence="4">
    <location>
        <begin position="580"/>
        <end position="614"/>
    </location>
</feature>
<protein>
    <submittedName>
        <fullName evidence="5">Breast cancer 2 early onset</fullName>
    </submittedName>
</protein>
<reference evidence="5" key="1">
    <citation type="journal article" date="1989" name="Haematologica">
        <title>Evidence of a warfarin-sensitive cancer procoagulant in V2 carcinoma.</title>
        <authorList>
            <person name="Roncaglioni M.C."/>
            <person name="Falanga A."/>
            <person name="D'Alessandro A.P."/>
            <person name="Alessio M.G."/>
            <person name="Casali B."/>
            <person name="Donati M.B."/>
        </authorList>
    </citation>
    <scope>NUCLEOTIDE SEQUENCE</scope>
</reference>
<proteinExistence type="predicted"/>
<dbReference type="Pfam" id="PF00634">
    <property type="entry name" value="BRCA2"/>
    <property type="match status" value="6"/>
</dbReference>
<name>A0A075VR19_SAISC</name>
<dbReference type="EMBL" id="KM017651">
    <property type="protein sequence ID" value="AIG88515.1"/>
    <property type="molecule type" value="Genomic_DNA"/>
</dbReference>
<dbReference type="PIRSF" id="PIRSF002397">
    <property type="entry name" value="BRCA2"/>
    <property type="match status" value="1"/>
</dbReference>
<dbReference type="InterPro" id="IPR002093">
    <property type="entry name" value="BRCA2_repeat"/>
</dbReference>
<feature type="repeat" description="BRCA2" evidence="4">
    <location>
        <begin position="880"/>
        <end position="914"/>
    </location>
</feature>
<dbReference type="PANTHER" id="PTHR11289">
    <property type="entry name" value="BREAST CANCER TYPE 2 SUSCEPTIBILITY PROTEIN BRCA2"/>
    <property type="match status" value="1"/>
</dbReference>
<evidence type="ECO:0000256" key="3">
    <source>
        <dbReference type="ARBA" id="ARBA00023204"/>
    </source>
</evidence>
<feature type="repeat" description="BRCA2" evidence="4">
    <location>
        <begin position="1413"/>
        <end position="1447"/>
    </location>
</feature>
<evidence type="ECO:0000256" key="1">
    <source>
        <dbReference type="ARBA" id="ARBA00022737"/>
    </source>
</evidence>
<dbReference type="PROSITE" id="PS50138">
    <property type="entry name" value="BRCA2_REPEAT"/>
    <property type="match status" value="8"/>
</dbReference>
<reference evidence="5" key="2">
    <citation type="journal article" date="2014" name="BMC Evol. Biol.">
        <title>Rapid evolution of BRCA1 and BRCA2 in humans and other primates.</title>
        <authorList>
            <person name="Lou D.I."/>
            <person name="McBee R.M."/>
            <person name="Le U.Q."/>
            <person name="Stone A.C."/>
            <person name="Wilkerson G.K."/>
            <person name="Demogines A.M."/>
            <person name="Sawyer S.L."/>
        </authorList>
    </citation>
    <scope>NUCLEOTIDE SEQUENCE</scope>
</reference>
<sequence>LLHPSVQRNCSQIDSGEPTLSLTSSSGTILRKCSRNETCSNNIIISQDLGYKKAKCNKEKPQLFINPEADSLSCLQEGECENYPKSKKVSDIKEEVLATVCHLVQHSEVEYCDTDFQSQKSLFCDHENASTRILTPASKDVLSNLVRTSRGKESYRISDELKCNNCEADFELTKNIPMENNQDVHTLNENSKNIELLPPQKYIIVASPSRYVQFNQNTNLRVIQKHQEETTLISKMNVNPDSEELLSDNENNFVFQVASKRNNFALENTKELHEADLTCVNKPAFKNSTMVLYADIVDKQATQVSIKKDLDSSNIVYDLSEEKKNSVKQHLEMTLGQDSKSGISLNIDKIPNKNNDYKDKWAGLLHPISNHSFGGSFRTASNKEIKLSEHNIKKSKMLFRDIEEQYPTSLACIEIVNTLALDNQKKLSKPQSIKPVSAHVQSSVVVSDCKNSLTTPQMLFSKEDFNSNHNLTPSQKAEITELSTILEESGSQFEFTQFRKPSYILQNNTFEVPENQMTILSTTSEEYRDADLHLITNAPSIGQVDSSKQFEGTIGIKEKFAGLLKNDCNKSASGYLTDENEVEFRGFYSAHGIKLNVSTEALQKAVKLFSDIENISEETSAEVDPISLSSSKCHDSVVSMFKIENHNEKNNKCQLILQNNIEMTTGIFVEEITENYKKNIENEDKYTAASRNTHNLEFDGNDSGKNDSIYIHEDENDLPLTNQRNIYLKLSGQFMKKGNTQIKEDLSDLTFLEVVKAQETCRGNTSNKEQLTATKMEENIKDFETFDISFQTASGKNISVSKESFNKVVNFFDQKPEELHNFSLNSKLHSDVRKNKMDILSHEETNIVKNKTLKESIPVGTGDQLVTIQEQPKSDIEKIKEPTLLGFHTASGKKVKIAKESLDKVKNLFDEKEQDTGEITNFSHQGAKTLKYREAYKDHELVCETIEIATTTKPEEMQNSLSNDKNLVSIETVVPPKLLSDNLYQHTESLKTSESIFLKVKEHENVEKETAKSPATCYANQSPYSVIENSALAFYTNCSRKTSVSQASSLEAKKWLREGEFDDQPEKINTVDYVGNSLYENNSNSTITEGNKNHLSEKQDTYLSNSRSNSYSYHSDEVYNDSGYLSKSKLDSGIEPVMKNVEDQKNTSFSKVTSSVKDANAYPQTVNEDICVEELVTSSSPCKNKNAAIKLSISNCNNFEVGPHAFSTASGKMVCVSHETIKKVKKRFTDSCSKVIKENTESKSNNCQTKILAGYKALNDSEDIFHNSSDNDECSMHSHKVFADIQNEEILQHSQKKSGVEKVSKIPPCDVSLETSDIYKFSIGKLPKSVSSTNTCGIFSTASGKSVQVSNASLQKARQVFSEIDDSTKQLFSKVLFKNNEHSDQLTREENTTTQTAEHLISSQKGFSYNMVNSSAFSGFNTASGKQVSISESALHKVKGMLKEFDLIRTEHSLHHSPTSRQNVSKILPCGVKRIPEHCVNSEMEKTCSKEFKLSNNLNVEGGSSEHNHSMKVSPYLSQFKQDEQQLVLGTEVSLVENIHVLGKEQASRENIKMEIGKTETFSDVSVKTNTEFGSAYSKDSENYFETEAVEIAKAFMEDDELIDSELPSHATHSLFTCPKNDEMVLSNSRNGKRRGEAIISV</sequence>
<feature type="non-terminal residue" evidence="5">
    <location>
        <position position="1642"/>
    </location>
</feature>
<evidence type="ECO:0000256" key="2">
    <source>
        <dbReference type="ARBA" id="ARBA00022763"/>
    </source>
</evidence>
<feature type="repeat" description="BRCA2" evidence="4">
    <location>
        <begin position="1332"/>
        <end position="1366"/>
    </location>
</feature>
<gene>
    <name evidence="5" type="primary">BRCA2</name>
</gene>
<feature type="non-terminal residue" evidence="5">
    <location>
        <position position="1"/>
    </location>
</feature>
<accession>A0A075VR19</accession>
<organism evidence="5">
    <name type="scientific">Saimiri sciureus</name>
    <name type="common">Common squirrel monkey</name>
    <dbReference type="NCBI Taxonomy" id="9521"/>
    <lineage>
        <taxon>Eukaryota</taxon>
        <taxon>Metazoa</taxon>
        <taxon>Chordata</taxon>
        <taxon>Craniata</taxon>
        <taxon>Vertebrata</taxon>
        <taxon>Euteleostomi</taxon>
        <taxon>Mammalia</taxon>
        <taxon>Eutheria</taxon>
        <taxon>Euarchontoglires</taxon>
        <taxon>Primates</taxon>
        <taxon>Haplorrhini</taxon>
        <taxon>Platyrrhini</taxon>
        <taxon>Cebidae</taxon>
        <taxon>Saimiriinae</taxon>
        <taxon>Saimiri</taxon>
    </lineage>
</organism>
<evidence type="ECO:0000313" key="5">
    <source>
        <dbReference type="EMBL" id="AIG88515.1"/>
    </source>
</evidence>
<dbReference type="PANTHER" id="PTHR11289:SF0">
    <property type="entry name" value="BREAST CANCER TYPE 2 SUSCEPTIBILITY PROTEIN"/>
    <property type="match status" value="1"/>
</dbReference>
<dbReference type="InterPro" id="IPR015525">
    <property type="entry name" value="BRCA2"/>
</dbReference>
<feature type="repeat" description="BRCA2" evidence="4">
    <location>
        <begin position="1027"/>
        <end position="1061"/>
    </location>
</feature>
<feature type="repeat" description="BRCA2" evidence="4">
    <location>
        <begin position="783"/>
        <end position="817"/>
    </location>
</feature>
<dbReference type="GO" id="GO:0005634">
    <property type="term" value="C:nucleus"/>
    <property type="evidence" value="ECO:0007669"/>
    <property type="project" value="TreeGrafter"/>
</dbReference>
<feature type="repeat" description="BRCA2" evidence="4">
    <location>
        <begin position="370"/>
        <end position="404"/>
    </location>
</feature>